<dbReference type="GO" id="GO:0004815">
    <property type="term" value="F:aspartate-tRNA ligase activity"/>
    <property type="evidence" value="ECO:0007669"/>
    <property type="project" value="UniProtKB-EC"/>
</dbReference>
<evidence type="ECO:0000256" key="4">
    <source>
        <dbReference type="ARBA" id="ARBA00022840"/>
    </source>
</evidence>
<evidence type="ECO:0000259" key="5">
    <source>
        <dbReference type="Pfam" id="PF00152"/>
    </source>
</evidence>
<evidence type="ECO:0000256" key="3">
    <source>
        <dbReference type="ARBA" id="ARBA00022741"/>
    </source>
</evidence>
<dbReference type="EMBL" id="JAVRRA010004501">
    <property type="protein sequence ID" value="KAK5275461.1"/>
    <property type="molecule type" value="Genomic_DNA"/>
</dbReference>
<gene>
    <name evidence="6" type="primary">DPS1_3</name>
    <name evidence="6" type="ORF">LTR16_012455</name>
</gene>
<evidence type="ECO:0000256" key="2">
    <source>
        <dbReference type="ARBA" id="ARBA00022598"/>
    </source>
</evidence>
<feature type="domain" description="Aminoacyl-tRNA synthetase class II (D/K/N)" evidence="5">
    <location>
        <begin position="11"/>
        <end position="98"/>
    </location>
</feature>
<reference evidence="6 7" key="1">
    <citation type="submission" date="2023-08" db="EMBL/GenBank/DDBJ databases">
        <title>Black Yeasts Isolated from many extreme environments.</title>
        <authorList>
            <person name="Coleine C."/>
            <person name="Stajich J.E."/>
            <person name="Selbmann L."/>
        </authorList>
    </citation>
    <scope>NUCLEOTIDE SEQUENCE [LARGE SCALE GENOMIC DNA]</scope>
    <source>
        <strain evidence="6 7">CCFEE 536</strain>
    </source>
</reference>
<comment type="caution">
    <text evidence="6">The sequence shown here is derived from an EMBL/GenBank/DDBJ whole genome shotgun (WGS) entry which is preliminary data.</text>
</comment>
<evidence type="ECO:0000313" key="6">
    <source>
        <dbReference type="EMBL" id="KAK5275461.1"/>
    </source>
</evidence>
<dbReference type="Gene3D" id="3.30.930.10">
    <property type="entry name" value="Bira Bifunctional Protein, Domain 2"/>
    <property type="match status" value="1"/>
</dbReference>
<feature type="non-terminal residue" evidence="6">
    <location>
        <position position="101"/>
    </location>
</feature>
<organism evidence="6 7">
    <name type="scientific">Cryomyces antarcticus</name>
    <dbReference type="NCBI Taxonomy" id="329879"/>
    <lineage>
        <taxon>Eukaryota</taxon>
        <taxon>Fungi</taxon>
        <taxon>Dikarya</taxon>
        <taxon>Ascomycota</taxon>
        <taxon>Pezizomycotina</taxon>
        <taxon>Dothideomycetes</taxon>
        <taxon>Dothideomycetes incertae sedis</taxon>
        <taxon>Cryomyces</taxon>
    </lineage>
</organism>
<keyword evidence="2 6" id="KW-0436">Ligase</keyword>
<name>A0ABR0M0Q3_9PEZI</name>
<keyword evidence="1" id="KW-0963">Cytoplasm</keyword>
<evidence type="ECO:0000313" key="7">
    <source>
        <dbReference type="Proteomes" id="UP001357485"/>
    </source>
</evidence>
<dbReference type="InterPro" id="IPR004523">
    <property type="entry name" value="Asp-tRNA_synthase_2"/>
</dbReference>
<sequence>MLREAGEELGEYDDLSTPQEKKLGALVLEKYKTDFYVLDQFPLAIRPFYTMPSAATLSNPPAEQNSNSYDFFMRGQEILSGAQRIHNAAFLQKRMKEHATP</sequence>
<keyword evidence="3" id="KW-0547">Nucleotide-binding</keyword>
<dbReference type="InterPro" id="IPR004364">
    <property type="entry name" value="Aa-tRNA-synt_II"/>
</dbReference>
<dbReference type="EC" id="6.1.1.12" evidence="6"/>
<dbReference type="Proteomes" id="UP001357485">
    <property type="component" value="Unassembled WGS sequence"/>
</dbReference>
<keyword evidence="7" id="KW-1185">Reference proteome</keyword>
<dbReference type="Pfam" id="PF00152">
    <property type="entry name" value="tRNA-synt_2"/>
    <property type="match status" value="1"/>
</dbReference>
<dbReference type="PANTHER" id="PTHR43450:SF1">
    <property type="entry name" value="ASPARTATE--TRNA LIGASE, CYTOPLASMIC"/>
    <property type="match status" value="1"/>
</dbReference>
<keyword evidence="4" id="KW-0067">ATP-binding</keyword>
<accession>A0ABR0M0Q3</accession>
<proteinExistence type="predicted"/>
<evidence type="ECO:0000256" key="1">
    <source>
        <dbReference type="ARBA" id="ARBA00022490"/>
    </source>
</evidence>
<dbReference type="InterPro" id="IPR045864">
    <property type="entry name" value="aa-tRNA-synth_II/BPL/LPL"/>
</dbReference>
<dbReference type="SUPFAM" id="SSF55681">
    <property type="entry name" value="Class II aaRS and biotin synthetases"/>
    <property type="match status" value="1"/>
</dbReference>
<protein>
    <submittedName>
        <fullName evidence="6">Aspartate--tRNA ligase dps1</fullName>
        <ecNumber evidence="6">6.1.1.12</ecNumber>
    </submittedName>
</protein>
<dbReference type="PANTHER" id="PTHR43450">
    <property type="entry name" value="ASPARTYL-TRNA SYNTHETASE"/>
    <property type="match status" value="1"/>
</dbReference>